<gene>
    <name evidence="9" type="ORF">SAMN03080614_101125</name>
</gene>
<keyword evidence="4" id="KW-0004">4Fe-4S</keyword>
<protein>
    <recommendedName>
        <fullName evidence="3">Ferredoxin</fullName>
    </recommendedName>
</protein>
<sequence>MDWSKEAEERIKKAPFFIRNFAKKKAEEVAKLRGKEIVDIEDVELAKRNKDLEDLTKLDLTIEGIENTKYKEIALCGGLKGCPLTLFNDEEVALLLDRIIKKLHLEEKIGKKIQGPILYHHKFKAAISGCPNNCSQPQIKDIGVIGYVKPKIISGFCIQCNRCISSCPEKLITLSQDPIIDYSQCLDCGLCIRACPTKSITEGEKGYRVIIGGRLGRKPHLAQHLVNVTTLEELEDILTKILLFYIKTLEENKNFSRMIECLGIEGLNL</sequence>
<evidence type="ECO:0000313" key="10">
    <source>
        <dbReference type="Proteomes" id="UP000243819"/>
    </source>
</evidence>
<dbReference type="InterPro" id="IPR013580">
    <property type="entry name" value="LI-POR_suB-like_C"/>
</dbReference>
<keyword evidence="5" id="KW-0479">Metal-binding</keyword>
<evidence type="ECO:0000256" key="2">
    <source>
        <dbReference type="ARBA" id="ARBA00003532"/>
    </source>
</evidence>
<dbReference type="InterPro" id="IPR045854">
    <property type="entry name" value="NO2/SO3_Rdtase_4Fe4S_sf"/>
</dbReference>
<dbReference type="GO" id="GO:0016491">
    <property type="term" value="F:oxidoreductase activity"/>
    <property type="evidence" value="ECO:0007669"/>
    <property type="project" value="InterPro"/>
</dbReference>
<dbReference type="Pfam" id="PF01077">
    <property type="entry name" value="NIR_SIR"/>
    <property type="match status" value="1"/>
</dbReference>
<proteinExistence type="predicted"/>
<dbReference type="PROSITE" id="PS51379">
    <property type="entry name" value="4FE4S_FER_2"/>
    <property type="match status" value="2"/>
</dbReference>
<dbReference type="GO" id="GO:0015979">
    <property type="term" value="P:photosynthesis"/>
    <property type="evidence" value="ECO:0007669"/>
    <property type="project" value="InterPro"/>
</dbReference>
<evidence type="ECO:0000256" key="7">
    <source>
        <dbReference type="ARBA" id="ARBA00023014"/>
    </source>
</evidence>
<evidence type="ECO:0000313" key="9">
    <source>
        <dbReference type="EMBL" id="SES83130.1"/>
    </source>
</evidence>
<dbReference type="STRING" id="1120990.SAMN03080614_101125"/>
<dbReference type="Gene3D" id="3.30.413.10">
    <property type="entry name" value="Sulfite Reductase Hemoprotein, domain 1"/>
    <property type="match status" value="1"/>
</dbReference>
<name>A0A1H9ZNB9_9FIRM</name>
<dbReference type="GO" id="GO:0051539">
    <property type="term" value="F:4 iron, 4 sulfur cluster binding"/>
    <property type="evidence" value="ECO:0007669"/>
    <property type="project" value="UniProtKB-KW"/>
</dbReference>
<organism evidence="9 10">
    <name type="scientific">Anaerobranca gottschalkii DSM 13577</name>
    <dbReference type="NCBI Taxonomy" id="1120990"/>
    <lineage>
        <taxon>Bacteria</taxon>
        <taxon>Bacillati</taxon>
        <taxon>Bacillota</taxon>
        <taxon>Clostridia</taxon>
        <taxon>Eubacteriales</taxon>
        <taxon>Proteinivoracaceae</taxon>
        <taxon>Anaerobranca</taxon>
    </lineage>
</organism>
<dbReference type="RefSeq" id="WP_091349678.1">
    <property type="nucleotide sequence ID" value="NZ_FOIF01000011.1"/>
</dbReference>
<comment type="cofactor">
    <cofactor evidence="1">
        <name>[4Fe-4S] cluster</name>
        <dbReference type="ChEBI" id="CHEBI:49883"/>
    </cofactor>
</comment>
<dbReference type="InterPro" id="IPR017900">
    <property type="entry name" value="4Fe4S_Fe_S_CS"/>
</dbReference>
<dbReference type="GO" id="GO:0046872">
    <property type="term" value="F:metal ion binding"/>
    <property type="evidence" value="ECO:0007669"/>
    <property type="project" value="UniProtKB-KW"/>
</dbReference>
<keyword evidence="10" id="KW-1185">Reference proteome</keyword>
<comment type="function">
    <text evidence="2">Ferredoxins are iron-sulfur proteins that transfer electrons in a wide variety of metabolic reactions.</text>
</comment>
<dbReference type="Pfam" id="PF08369">
    <property type="entry name" value="PCP_red"/>
    <property type="match status" value="1"/>
</dbReference>
<dbReference type="PROSITE" id="PS00365">
    <property type="entry name" value="NIR_SIR"/>
    <property type="match status" value="1"/>
</dbReference>
<dbReference type="OrthoDB" id="9800558at2"/>
<dbReference type="Gene3D" id="1.10.8.550">
    <property type="entry name" value="Proto-chlorophyllide reductase 57 kD subunit B"/>
    <property type="match status" value="1"/>
</dbReference>
<evidence type="ECO:0000259" key="8">
    <source>
        <dbReference type="PROSITE" id="PS51379"/>
    </source>
</evidence>
<dbReference type="GO" id="GO:0015995">
    <property type="term" value="P:chlorophyll biosynthetic process"/>
    <property type="evidence" value="ECO:0007669"/>
    <property type="project" value="InterPro"/>
</dbReference>
<dbReference type="GO" id="GO:0020037">
    <property type="term" value="F:heme binding"/>
    <property type="evidence" value="ECO:0007669"/>
    <property type="project" value="InterPro"/>
</dbReference>
<dbReference type="Pfam" id="PF00037">
    <property type="entry name" value="Fer4"/>
    <property type="match status" value="1"/>
</dbReference>
<dbReference type="AlphaFoldDB" id="A0A1H9ZNB9"/>
<evidence type="ECO:0000256" key="6">
    <source>
        <dbReference type="ARBA" id="ARBA00023004"/>
    </source>
</evidence>
<dbReference type="InterPro" id="IPR006066">
    <property type="entry name" value="NO2/SO3_Rdtase_FeS/sirohaem_BS"/>
</dbReference>
<dbReference type="PROSITE" id="PS00198">
    <property type="entry name" value="4FE4S_FER_1"/>
    <property type="match status" value="1"/>
</dbReference>
<dbReference type="InterPro" id="IPR042298">
    <property type="entry name" value="P-CP_red_C"/>
</dbReference>
<evidence type="ECO:0000256" key="1">
    <source>
        <dbReference type="ARBA" id="ARBA00001966"/>
    </source>
</evidence>
<dbReference type="SUPFAM" id="SSF54862">
    <property type="entry name" value="4Fe-4S ferredoxins"/>
    <property type="match status" value="1"/>
</dbReference>
<dbReference type="InterPro" id="IPR006067">
    <property type="entry name" value="NO2/SO3_Rdtase_4Fe4S_dom"/>
</dbReference>
<feature type="domain" description="4Fe-4S ferredoxin-type" evidence="8">
    <location>
        <begin position="148"/>
        <end position="175"/>
    </location>
</feature>
<keyword evidence="7" id="KW-0411">Iron-sulfur</keyword>
<accession>A0A1H9ZNB9</accession>
<evidence type="ECO:0000256" key="4">
    <source>
        <dbReference type="ARBA" id="ARBA00022485"/>
    </source>
</evidence>
<dbReference type="Gene3D" id="3.30.70.20">
    <property type="match status" value="1"/>
</dbReference>
<dbReference type="EMBL" id="FOIF01000011">
    <property type="protein sequence ID" value="SES83130.1"/>
    <property type="molecule type" value="Genomic_DNA"/>
</dbReference>
<dbReference type="Proteomes" id="UP000243819">
    <property type="component" value="Unassembled WGS sequence"/>
</dbReference>
<evidence type="ECO:0000256" key="5">
    <source>
        <dbReference type="ARBA" id="ARBA00022723"/>
    </source>
</evidence>
<dbReference type="PANTHER" id="PTHR24960">
    <property type="entry name" value="PHOTOSYSTEM I IRON-SULFUR CENTER-RELATED"/>
    <property type="match status" value="1"/>
</dbReference>
<dbReference type="PANTHER" id="PTHR24960:SF79">
    <property type="entry name" value="PHOTOSYSTEM I IRON-SULFUR CENTER"/>
    <property type="match status" value="1"/>
</dbReference>
<dbReference type="InterPro" id="IPR050157">
    <property type="entry name" value="PSI_iron-sulfur_center"/>
</dbReference>
<dbReference type="SUPFAM" id="SSF56014">
    <property type="entry name" value="Nitrite and sulphite reductase 4Fe-4S domain-like"/>
    <property type="match status" value="1"/>
</dbReference>
<keyword evidence="6" id="KW-0408">Iron</keyword>
<feature type="domain" description="4Fe-4S ferredoxin-type" evidence="8">
    <location>
        <begin position="176"/>
        <end position="205"/>
    </location>
</feature>
<evidence type="ECO:0000256" key="3">
    <source>
        <dbReference type="ARBA" id="ARBA00013529"/>
    </source>
</evidence>
<reference evidence="10" key="1">
    <citation type="submission" date="2016-10" db="EMBL/GenBank/DDBJ databases">
        <authorList>
            <person name="Varghese N."/>
            <person name="Submissions S."/>
        </authorList>
    </citation>
    <scope>NUCLEOTIDE SEQUENCE [LARGE SCALE GENOMIC DNA]</scope>
    <source>
        <strain evidence="10">DSM 13577</strain>
    </source>
</reference>
<dbReference type="InterPro" id="IPR017896">
    <property type="entry name" value="4Fe4S_Fe-S-bd"/>
</dbReference>